<dbReference type="EMBL" id="CM045762">
    <property type="protein sequence ID" value="KAI8009920.1"/>
    <property type="molecule type" value="Genomic_DNA"/>
</dbReference>
<sequence>MEVVEVKNGYGSGGRTTVCVTKASGFISSWLVMRLLQRGYYVRATVRNPGLHHRLHQEKMANDAICWVLLLLVWLSWPCLVIKKEDESSEKKKKNSKPHSLLLPPPPSSSTTTTATATAVTTKHPPPSHISNPLSLSLSLSLSSLCVGKKELFDKKGQESREGEK</sequence>
<evidence type="ECO:0000313" key="1">
    <source>
        <dbReference type="EMBL" id="KAI8009920.1"/>
    </source>
</evidence>
<reference evidence="1 2" key="1">
    <citation type="journal article" date="2022" name="Plant J.">
        <title>Chromosome-level genome of Camellia lanceoleosa provides a valuable resource for understanding genome evolution and self-incompatibility.</title>
        <authorList>
            <person name="Gong W."/>
            <person name="Xiao S."/>
            <person name="Wang L."/>
            <person name="Liao Z."/>
            <person name="Chang Y."/>
            <person name="Mo W."/>
            <person name="Hu G."/>
            <person name="Li W."/>
            <person name="Zhao G."/>
            <person name="Zhu H."/>
            <person name="Hu X."/>
            <person name="Ji K."/>
            <person name="Xiang X."/>
            <person name="Song Q."/>
            <person name="Yuan D."/>
            <person name="Jin S."/>
            <person name="Zhang L."/>
        </authorList>
    </citation>
    <scope>NUCLEOTIDE SEQUENCE [LARGE SCALE GENOMIC DNA]</scope>
    <source>
        <strain evidence="1">SQ_2022a</strain>
    </source>
</reference>
<comment type="caution">
    <text evidence="1">The sequence shown here is derived from an EMBL/GenBank/DDBJ whole genome shotgun (WGS) entry which is preliminary data.</text>
</comment>
<keyword evidence="2" id="KW-1185">Reference proteome</keyword>
<name>A0ACC0H9Q9_9ERIC</name>
<gene>
    <name evidence="1" type="ORF">LOK49_LG06G02506</name>
</gene>
<protein>
    <submittedName>
        <fullName evidence="1">Dihydroflavonol 4-reductase</fullName>
    </submittedName>
</protein>
<organism evidence="1 2">
    <name type="scientific">Camellia lanceoleosa</name>
    <dbReference type="NCBI Taxonomy" id="1840588"/>
    <lineage>
        <taxon>Eukaryota</taxon>
        <taxon>Viridiplantae</taxon>
        <taxon>Streptophyta</taxon>
        <taxon>Embryophyta</taxon>
        <taxon>Tracheophyta</taxon>
        <taxon>Spermatophyta</taxon>
        <taxon>Magnoliopsida</taxon>
        <taxon>eudicotyledons</taxon>
        <taxon>Gunneridae</taxon>
        <taxon>Pentapetalae</taxon>
        <taxon>asterids</taxon>
        <taxon>Ericales</taxon>
        <taxon>Theaceae</taxon>
        <taxon>Camellia</taxon>
    </lineage>
</organism>
<proteinExistence type="predicted"/>
<accession>A0ACC0H9Q9</accession>
<evidence type="ECO:0000313" key="2">
    <source>
        <dbReference type="Proteomes" id="UP001060215"/>
    </source>
</evidence>
<dbReference type="Proteomes" id="UP001060215">
    <property type="component" value="Chromosome 5"/>
</dbReference>